<reference evidence="11" key="1">
    <citation type="submission" date="2021-01" db="EMBL/GenBank/DDBJ databases">
        <authorList>
            <person name="Corre E."/>
            <person name="Pelletier E."/>
            <person name="Niang G."/>
            <person name="Scheremetjew M."/>
            <person name="Finn R."/>
            <person name="Kale V."/>
            <person name="Holt S."/>
            <person name="Cochrane G."/>
            <person name="Meng A."/>
            <person name="Brown T."/>
            <person name="Cohen L."/>
        </authorList>
    </citation>
    <scope>NUCLEOTIDE SEQUENCE</scope>
    <source>
        <strain evidence="11">379</strain>
    </source>
</reference>
<feature type="transmembrane region" description="Helical" evidence="9">
    <location>
        <begin position="299"/>
        <end position="321"/>
    </location>
</feature>
<keyword evidence="5" id="KW-0067">ATP-binding</keyword>
<feature type="transmembrane region" description="Helical" evidence="9">
    <location>
        <begin position="333"/>
        <end position="355"/>
    </location>
</feature>
<dbReference type="InterPro" id="IPR017871">
    <property type="entry name" value="ABC_transporter-like_CS"/>
</dbReference>
<gene>
    <name evidence="11" type="ORF">EHUX00137_LOCUS33997</name>
</gene>
<feature type="compositionally biased region" description="Pro residues" evidence="8">
    <location>
        <begin position="373"/>
        <end position="383"/>
    </location>
</feature>
<dbReference type="PROSITE" id="PS00211">
    <property type="entry name" value="ABC_TRANSPORTER_1"/>
    <property type="match status" value="1"/>
</dbReference>
<dbReference type="InterPro" id="IPR003593">
    <property type="entry name" value="AAA+_ATPase"/>
</dbReference>
<feature type="domain" description="ABC transporter" evidence="10">
    <location>
        <begin position="1"/>
        <end position="218"/>
    </location>
</feature>
<dbReference type="GO" id="GO:0005524">
    <property type="term" value="F:ATP binding"/>
    <property type="evidence" value="ECO:0007669"/>
    <property type="project" value="UniProtKB-KW"/>
</dbReference>
<dbReference type="SUPFAM" id="SSF52540">
    <property type="entry name" value="P-loop containing nucleoside triphosphate hydrolases"/>
    <property type="match status" value="1"/>
</dbReference>
<dbReference type="GO" id="GO:0016887">
    <property type="term" value="F:ATP hydrolysis activity"/>
    <property type="evidence" value="ECO:0007669"/>
    <property type="project" value="InterPro"/>
</dbReference>
<dbReference type="PANTHER" id="PTHR48041:SF139">
    <property type="entry name" value="PROTEIN SCARLET"/>
    <property type="match status" value="1"/>
</dbReference>
<keyword evidence="4" id="KW-0547">Nucleotide-binding</keyword>
<dbReference type="AlphaFoldDB" id="A0A7S3T8E4"/>
<keyword evidence="2" id="KW-0813">Transport</keyword>
<accession>A0A7S3T8E4</accession>
<evidence type="ECO:0000256" key="3">
    <source>
        <dbReference type="ARBA" id="ARBA00022692"/>
    </source>
</evidence>
<evidence type="ECO:0000256" key="5">
    <source>
        <dbReference type="ARBA" id="ARBA00022840"/>
    </source>
</evidence>
<dbReference type="InterPro" id="IPR027417">
    <property type="entry name" value="P-loop_NTPase"/>
</dbReference>
<dbReference type="PANTHER" id="PTHR48041">
    <property type="entry name" value="ABC TRANSPORTER G FAMILY MEMBER 28"/>
    <property type="match status" value="1"/>
</dbReference>
<keyword evidence="6 9" id="KW-1133">Transmembrane helix</keyword>
<evidence type="ECO:0000256" key="9">
    <source>
        <dbReference type="SAM" id="Phobius"/>
    </source>
</evidence>
<sequence>MEAGSLLAAMGPSGGGKTTLLNALAHRGPSSGGEVLYGGSVWSARLKRRVGVVEQDDQVLQQLTVGESLRFAAALRLSHLTPAAREARVASLLAILRLASCEGTQVGDSSSAASRGISGGERKRLCIACELLTMPSLLFLDEPSSGLDSSMAYVVVDVLRELAHTHGVTVVASIHQPSSQVFALFDSLLLLKAGLTLYHGPRAAAADRFGALLGKARPPDFSAADWLMEVLVLERCSTAQELLLRAEAEAAAESAFESAAPVRASAEASSADAASPPPTWAYQVRVLGARAWRLARGSIWVHEVAALQLCIGLLAGFLFFRLGYDAADARSRFSASFLSSINWMFFPLMAALPLVPRDERMARRQLQQARPQSVPPTPPPTPSPGAQGAAAGRRLRQRVVRANHEHRAAARAAAPHRQRRPFLLARRHRGRRGRFRADTAQPGAYCGNVPQRRLAARRRSDFHARQLGHALDALHVVLLPLHGHLCASFPDAAARAALREPALLCDFPHRPARLPPGDRVRVARAGRTFCAARRGAGHARHRHPGLGLVRPHPRRLRLRGSLRRAPPAAVAPAA</sequence>
<organism evidence="11">
    <name type="scientific">Emiliania huxleyi</name>
    <name type="common">Coccolithophore</name>
    <name type="synonym">Pontosphaera huxleyi</name>
    <dbReference type="NCBI Taxonomy" id="2903"/>
    <lineage>
        <taxon>Eukaryota</taxon>
        <taxon>Haptista</taxon>
        <taxon>Haptophyta</taxon>
        <taxon>Prymnesiophyceae</taxon>
        <taxon>Isochrysidales</taxon>
        <taxon>Noelaerhabdaceae</taxon>
        <taxon>Emiliania</taxon>
    </lineage>
</organism>
<evidence type="ECO:0000256" key="8">
    <source>
        <dbReference type="SAM" id="MobiDB-lite"/>
    </source>
</evidence>
<dbReference type="EMBL" id="HBIR01043560">
    <property type="protein sequence ID" value="CAE0576865.1"/>
    <property type="molecule type" value="Transcribed_RNA"/>
</dbReference>
<name>A0A7S3T8E4_EMIHU</name>
<comment type="subcellular location">
    <subcellularLocation>
        <location evidence="1">Membrane</location>
        <topology evidence="1">Multi-pass membrane protein</topology>
    </subcellularLocation>
</comment>
<dbReference type="InterPro" id="IPR050352">
    <property type="entry name" value="ABCG_transporters"/>
</dbReference>
<dbReference type="PROSITE" id="PS50893">
    <property type="entry name" value="ABC_TRANSPORTER_2"/>
    <property type="match status" value="1"/>
</dbReference>
<dbReference type="SMART" id="SM00382">
    <property type="entry name" value="AAA"/>
    <property type="match status" value="1"/>
</dbReference>
<proteinExistence type="predicted"/>
<evidence type="ECO:0000256" key="2">
    <source>
        <dbReference type="ARBA" id="ARBA00022448"/>
    </source>
</evidence>
<evidence type="ECO:0000259" key="10">
    <source>
        <dbReference type="PROSITE" id="PS50893"/>
    </source>
</evidence>
<dbReference type="Gene3D" id="3.40.50.300">
    <property type="entry name" value="P-loop containing nucleotide triphosphate hydrolases"/>
    <property type="match status" value="1"/>
</dbReference>
<feature type="region of interest" description="Disordered" evidence="8">
    <location>
        <begin position="362"/>
        <end position="393"/>
    </location>
</feature>
<protein>
    <recommendedName>
        <fullName evidence="10">ABC transporter domain-containing protein</fullName>
    </recommendedName>
</protein>
<dbReference type="Pfam" id="PF00005">
    <property type="entry name" value="ABC_tran"/>
    <property type="match status" value="1"/>
</dbReference>
<evidence type="ECO:0000256" key="1">
    <source>
        <dbReference type="ARBA" id="ARBA00004141"/>
    </source>
</evidence>
<evidence type="ECO:0000256" key="4">
    <source>
        <dbReference type="ARBA" id="ARBA00022741"/>
    </source>
</evidence>
<evidence type="ECO:0000256" key="6">
    <source>
        <dbReference type="ARBA" id="ARBA00022989"/>
    </source>
</evidence>
<dbReference type="GO" id="GO:0042626">
    <property type="term" value="F:ATPase-coupled transmembrane transporter activity"/>
    <property type="evidence" value="ECO:0007669"/>
    <property type="project" value="TreeGrafter"/>
</dbReference>
<dbReference type="GO" id="GO:0016020">
    <property type="term" value="C:membrane"/>
    <property type="evidence" value="ECO:0007669"/>
    <property type="project" value="UniProtKB-SubCell"/>
</dbReference>
<dbReference type="InterPro" id="IPR003439">
    <property type="entry name" value="ABC_transporter-like_ATP-bd"/>
</dbReference>
<evidence type="ECO:0000313" key="11">
    <source>
        <dbReference type="EMBL" id="CAE0576865.1"/>
    </source>
</evidence>
<keyword evidence="3 9" id="KW-0812">Transmembrane</keyword>
<keyword evidence="7 9" id="KW-0472">Membrane</keyword>
<evidence type="ECO:0000256" key="7">
    <source>
        <dbReference type="ARBA" id="ARBA00023136"/>
    </source>
</evidence>